<name>A0A1E1JW27_9HELO</name>
<accession>A0A1E1JW27</accession>
<protein>
    <submittedName>
        <fullName evidence="1">Uncharacterized protein</fullName>
    </submittedName>
</protein>
<reference evidence="2" key="1">
    <citation type="submission" date="2016-03" db="EMBL/GenBank/DDBJ databases">
        <authorList>
            <person name="Guldener U."/>
        </authorList>
    </citation>
    <scope>NUCLEOTIDE SEQUENCE [LARGE SCALE GENOMIC DNA]</scope>
    <source>
        <strain evidence="2">04CH-RAC-A.6.1</strain>
    </source>
</reference>
<proteinExistence type="predicted"/>
<dbReference type="Proteomes" id="UP000178912">
    <property type="component" value="Unassembled WGS sequence"/>
</dbReference>
<dbReference type="EMBL" id="FJUX01000004">
    <property type="protein sequence ID" value="CZS90009.1"/>
    <property type="molecule type" value="Genomic_DNA"/>
</dbReference>
<dbReference type="AlphaFoldDB" id="A0A1E1JW27"/>
<sequence>MMARQGPPKWVDLVSADMSREAAALYKGRYTATASMFGLSTTLSSNYSLRTKSQANSVLNRVDCLLSEQWLPRGEKILPLPKFKSDGKVKNIACSLYRESDSFPVYLWMA</sequence>
<evidence type="ECO:0000313" key="1">
    <source>
        <dbReference type="EMBL" id="CZS90009.1"/>
    </source>
</evidence>
<keyword evidence="2" id="KW-1185">Reference proteome</keyword>
<organism evidence="1 2">
    <name type="scientific">Rhynchosporium agropyri</name>
    <dbReference type="NCBI Taxonomy" id="914238"/>
    <lineage>
        <taxon>Eukaryota</taxon>
        <taxon>Fungi</taxon>
        <taxon>Dikarya</taxon>
        <taxon>Ascomycota</taxon>
        <taxon>Pezizomycotina</taxon>
        <taxon>Leotiomycetes</taxon>
        <taxon>Helotiales</taxon>
        <taxon>Ploettnerulaceae</taxon>
        <taxon>Rhynchosporium</taxon>
    </lineage>
</organism>
<gene>
    <name evidence="1" type="ORF">RAG0_01156</name>
</gene>
<evidence type="ECO:0000313" key="2">
    <source>
        <dbReference type="Proteomes" id="UP000178912"/>
    </source>
</evidence>